<protein>
    <submittedName>
        <fullName evidence="1">Uncharacterized protein</fullName>
    </submittedName>
</protein>
<keyword evidence="2" id="KW-1185">Reference proteome</keyword>
<reference evidence="1 2" key="1">
    <citation type="submission" date="2018-06" db="EMBL/GenBank/DDBJ databases">
        <title>Comparative genomics of rhizobia nodulating Arachis hypogaea in China.</title>
        <authorList>
            <person name="Li Y."/>
        </authorList>
    </citation>
    <scope>NUCLEOTIDE SEQUENCE [LARGE SCALE GENOMIC DNA]</scope>
    <source>
        <strain evidence="1 2">CCBAU 51658</strain>
    </source>
</reference>
<accession>A0ABX6UAA0</accession>
<organism evidence="1 2">
    <name type="scientific">Bradyrhizobium guangdongense</name>
    <dbReference type="NCBI Taxonomy" id="1325090"/>
    <lineage>
        <taxon>Bacteria</taxon>
        <taxon>Pseudomonadati</taxon>
        <taxon>Pseudomonadota</taxon>
        <taxon>Alphaproteobacteria</taxon>
        <taxon>Hyphomicrobiales</taxon>
        <taxon>Nitrobacteraceae</taxon>
        <taxon>Bradyrhizobium</taxon>
    </lineage>
</organism>
<evidence type="ECO:0000313" key="1">
    <source>
        <dbReference type="EMBL" id="QOZ58198.1"/>
    </source>
</evidence>
<dbReference type="Proteomes" id="UP000593880">
    <property type="component" value="Chromosome"/>
</dbReference>
<sequence>MFNYRTYPLAEERLWDTYTNVFSAFFKSGSLVARDICPNDNFASCHCKFSATCTERWKIALWRKSFRKRFTHRA</sequence>
<gene>
    <name evidence="1" type="ORF">XH86_05170</name>
</gene>
<name>A0ABX6UAA0_9BRAD</name>
<dbReference type="EMBL" id="CP030057">
    <property type="protein sequence ID" value="QOZ58198.1"/>
    <property type="molecule type" value="Genomic_DNA"/>
</dbReference>
<proteinExistence type="predicted"/>
<evidence type="ECO:0000313" key="2">
    <source>
        <dbReference type="Proteomes" id="UP000593880"/>
    </source>
</evidence>